<dbReference type="VEuPathDB" id="FungiDB:H257_11153"/>
<evidence type="ECO:0000313" key="2">
    <source>
        <dbReference type="EMBL" id="RHY33207.1"/>
    </source>
</evidence>
<dbReference type="AlphaFoldDB" id="A0A397AN89"/>
<name>A0A397AN89_APHAT</name>
<evidence type="ECO:0000313" key="4">
    <source>
        <dbReference type="Proteomes" id="UP000283543"/>
    </source>
</evidence>
<dbReference type="SUPFAM" id="SSF50199">
    <property type="entry name" value="Staphylococcal nuclease"/>
    <property type="match status" value="1"/>
</dbReference>
<gene>
    <name evidence="1" type="ORF">DYB25_009527</name>
    <name evidence="2" type="ORF">DYB34_013116</name>
</gene>
<evidence type="ECO:0000313" key="3">
    <source>
        <dbReference type="Proteomes" id="UP000266239"/>
    </source>
</evidence>
<dbReference type="EMBL" id="QUTB01012511">
    <property type="protein sequence ID" value="RHY33207.1"/>
    <property type="molecule type" value="Genomic_DNA"/>
</dbReference>
<dbReference type="InterPro" id="IPR035437">
    <property type="entry name" value="SNase_OB-fold_sf"/>
</dbReference>
<dbReference type="EMBL" id="QUTA01007387">
    <property type="protein sequence ID" value="RHY07248.1"/>
    <property type="molecule type" value="Genomic_DNA"/>
</dbReference>
<protein>
    <recommendedName>
        <fullName evidence="5">TNase-like domain-containing protein</fullName>
    </recommendedName>
</protein>
<organism evidence="1 3">
    <name type="scientific">Aphanomyces astaci</name>
    <name type="common">Crayfish plague agent</name>
    <dbReference type="NCBI Taxonomy" id="112090"/>
    <lineage>
        <taxon>Eukaryota</taxon>
        <taxon>Sar</taxon>
        <taxon>Stramenopiles</taxon>
        <taxon>Oomycota</taxon>
        <taxon>Saprolegniomycetes</taxon>
        <taxon>Saprolegniales</taxon>
        <taxon>Verrucalvaceae</taxon>
        <taxon>Aphanomyces</taxon>
    </lineage>
</organism>
<comment type="caution">
    <text evidence="1">The sequence shown here is derived from an EMBL/GenBank/DDBJ whole genome shotgun (WGS) entry which is preliminary data.</text>
</comment>
<dbReference type="Proteomes" id="UP000266239">
    <property type="component" value="Unassembled WGS sequence"/>
</dbReference>
<evidence type="ECO:0008006" key="5">
    <source>
        <dbReference type="Google" id="ProtNLM"/>
    </source>
</evidence>
<proteinExistence type="predicted"/>
<dbReference type="Proteomes" id="UP000283543">
    <property type="component" value="Unassembled WGS sequence"/>
</dbReference>
<sequence length="103" mass="11915">MRTFQRFSTVKDIPDACFHQRMTLRGTVVSVSDGDTFRLRHMPLWRTILFLGKECQPYAKEAKAWLVHELKGAVVTVTLLRRDQYGRAGLIIIVSIIEYDDCN</sequence>
<accession>A0A397AN89</accession>
<reference evidence="3 4" key="1">
    <citation type="submission" date="2018-08" db="EMBL/GenBank/DDBJ databases">
        <title>Aphanomyces genome sequencing and annotation.</title>
        <authorList>
            <person name="Minardi D."/>
            <person name="Oidtmann B."/>
            <person name="Van Der Giezen M."/>
            <person name="Studholme D.J."/>
        </authorList>
    </citation>
    <scope>NUCLEOTIDE SEQUENCE [LARGE SCALE GENOMIC DNA]</scope>
    <source>
        <strain evidence="2 4">Si</strain>
        <strain evidence="1 3">Yx</strain>
    </source>
</reference>
<evidence type="ECO:0000313" key="1">
    <source>
        <dbReference type="EMBL" id="RHY07248.1"/>
    </source>
</evidence>
<dbReference type="Gene3D" id="2.40.50.90">
    <property type="match status" value="1"/>
</dbReference>